<sequence>MGSEPRRMLLPIQGFEKMPLISLIPDVEQMFWIAKQNCNQPKDDLTNEESASIMLYTMDENESLLLPTRQFEVVGCLDQGNGLHIV</sequence>
<dbReference type="AlphaFoldDB" id="A0A819FT75"/>
<name>A0A819FT75_9BILA</name>
<evidence type="ECO:0000313" key="2">
    <source>
        <dbReference type="Proteomes" id="UP000663866"/>
    </source>
</evidence>
<dbReference type="EMBL" id="CAJOBG010000879">
    <property type="protein sequence ID" value="CAF3869135.1"/>
    <property type="molecule type" value="Genomic_DNA"/>
</dbReference>
<gene>
    <name evidence="1" type="ORF">OVN521_LOCUS7822</name>
</gene>
<keyword evidence="2" id="KW-1185">Reference proteome</keyword>
<protein>
    <submittedName>
        <fullName evidence="1">Uncharacterized protein</fullName>
    </submittedName>
</protein>
<reference evidence="1" key="1">
    <citation type="submission" date="2021-02" db="EMBL/GenBank/DDBJ databases">
        <authorList>
            <person name="Nowell W R."/>
        </authorList>
    </citation>
    <scope>NUCLEOTIDE SEQUENCE</scope>
</reference>
<proteinExistence type="predicted"/>
<comment type="caution">
    <text evidence="1">The sequence shown here is derived from an EMBL/GenBank/DDBJ whole genome shotgun (WGS) entry which is preliminary data.</text>
</comment>
<dbReference type="Proteomes" id="UP000663866">
    <property type="component" value="Unassembled WGS sequence"/>
</dbReference>
<organism evidence="1 2">
    <name type="scientific">Rotaria magnacalcarata</name>
    <dbReference type="NCBI Taxonomy" id="392030"/>
    <lineage>
        <taxon>Eukaryota</taxon>
        <taxon>Metazoa</taxon>
        <taxon>Spiralia</taxon>
        <taxon>Gnathifera</taxon>
        <taxon>Rotifera</taxon>
        <taxon>Eurotatoria</taxon>
        <taxon>Bdelloidea</taxon>
        <taxon>Philodinida</taxon>
        <taxon>Philodinidae</taxon>
        <taxon>Rotaria</taxon>
    </lineage>
</organism>
<accession>A0A819FT75</accession>
<evidence type="ECO:0000313" key="1">
    <source>
        <dbReference type="EMBL" id="CAF3869135.1"/>
    </source>
</evidence>